<accession>A1KBK8</accession>
<evidence type="ECO:0000313" key="2">
    <source>
        <dbReference type="EMBL" id="CAL96214.1"/>
    </source>
</evidence>
<feature type="domain" description="Spore protein YkvP/CgeB glycosyl transferase-like" evidence="1">
    <location>
        <begin position="180"/>
        <end position="328"/>
    </location>
</feature>
<dbReference type="HOGENOM" id="CLU_423281_0_0_4"/>
<dbReference type="KEGG" id="azo:azo3598"/>
<name>A1KBK8_AZOSB</name>
<sequence length="659" mass="73059">MSSEYAIPTGLVGRFAVVKLWPEIKTAEDECIARLKLAAAALGVECIEVLADGTVLSGGGGRVSRSNVDFVIHLHYDTPKLYDAFSFVALWNPLKFYHEWGYQRCSRNLTTHDDFLSCSSQAADDHVSRMIRSAGTHLPPHFRLYHSTPDIVHEPSLGDGKLFYAGINWEAINGGRSRHQEVLKRLDDSGLLRIYGPRVFQGVKVWEGYQSYVREVPFDGVSMLDEISRAGIALVLSSAAHKESALMSNRLFESIAAGALVICDENPFARRFFGDSLLYIDSRVSAEQILADVTRHLEWARSHPDEAVGMIARAQAIFREKFTLIGNLRALYEGLLERKQALAERAGLDVAARARVKLFMLMPEYSEAQLRMHVDSVRVQDYAALDPVLVVEPRVAELFAEDIAAHVALSPVPFAVRRVAFTEIEPGSGVGRRRRLGEVMLELISDLDAEAFVFVAPNEHLFSNHVSTLAAALRRNPGAGCAATAAILKNGEAPIHQVHELVDFGHVDRLCPSGYGRFMFRTAAIREDIALALPYLDGRPLAVLVADHEIEQQLAATIVIDVKQEFPARTWDEAAENEIIRDYSPEVFRLRCGFGPRPHPAVATVAGEPAPQPAALPVSSLSQLARRALNPRWLAMQWRLIRSSGLRSRLQLLKTRLAS</sequence>
<evidence type="ECO:0000259" key="1">
    <source>
        <dbReference type="Pfam" id="PF13524"/>
    </source>
</evidence>
<evidence type="ECO:0000313" key="3">
    <source>
        <dbReference type="Proteomes" id="UP000002588"/>
    </source>
</evidence>
<dbReference type="AlphaFoldDB" id="A1KBK8"/>
<dbReference type="EMBL" id="AM406670">
    <property type="protein sequence ID" value="CAL96214.1"/>
    <property type="molecule type" value="Genomic_DNA"/>
</dbReference>
<gene>
    <name evidence="2" type="ordered locus">azo3598</name>
</gene>
<proteinExistence type="predicted"/>
<organism evidence="2 3">
    <name type="scientific">Azoarcus sp. (strain BH72)</name>
    <dbReference type="NCBI Taxonomy" id="418699"/>
    <lineage>
        <taxon>Bacteria</taxon>
        <taxon>Pseudomonadati</taxon>
        <taxon>Pseudomonadota</taxon>
        <taxon>Betaproteobacteria</taxon>
        <taxon>Rhodocyclales</taxon>
        <taxon>Zoogloeaceae</taxon>
        <taxon>Azoarcus</taxon>
    </lineage>
</organism>
<dbReference type="Proteomes" id="UP000002588">
    <property type="component" value="Chromosome"/>
</dbReference>
<dbReference type="RefSeq" id="WP_011767320.1">
    <property type="nucleotide sequence ID" value="NC_008702.1"/>
</dbReference>
<dbReference type="STRING" id="62928.azo3598"/>
<protein>
    <recommendedName>
        <fullName evidence="1">Spore protein YkvP/CgeB glycosyl transferase-like domain-containing protein</fullName>
    </recommendedName>
</protein>
<keyword evidence="3" id="KW-1185">Reference proteome</keyword>
<reference evidence="2 3" key="1">
    <citation type="journal article" date="2006" name="Nat. Biotechnol.">
        <title>Complete genome of the mutualistic, N2-fixing grass endophyte Azoarcus sp. strain BH72.</title>
        <authorList>
            <person name="Krause A."/>
            <person name="Ramakumar A."/>
            <person name="Bartels D."/>
            <person name="Battistoni F."/>
            <person name="Bekel T."/>
            <person name="Boch J."/>
            <person name="Boehm M."/>
            <person name="Friedrich F."/>
            <person name="Hurek T."/>
            <person name="Krause L."/>
            <person name="Linke B."/>
            <person name="McHardy A.C."/>
            <person name="Sarkar A."/>
            <person name="Schneiker S."/>
            <person name="Syed A.A."/>
            <person name="Thauer R."/>
            <person name="Vorhoelter F.-J."/>
            <person name="Weidner S."/>
            <person name="Puehler A."/>
            <person name="Reinhold-Hurek B."/>
            <person name="Kaiser O."/>
            <person name="Goesmann A."/>
        </authorList>
    </citation>
    <scope>NUCLEOTIDE SEQUENCE [LARGE SCALE GENOMIC DNA]</scope>
    <source>
        <strain evidence="2 3">BH72</strain>
    </source>
</reference>
<dbReference type="eggNOG" id="COG1216">
    <property type="taxonomic scope" value="Bacteria"/>
</dbReference>
<dbReference type="Pfam" id="PF13524">
    <property type="entry name" value="Glyco_trans_1_2"/>
    <property type="match status" value="1"/>
</dbReference>
<dbReference type="InterPro" id="IPR055259">
    <property type="entry name" value="YkvP/CgeB_Glyco_trans-like"/>
</dbReference>